<sequence>MYKFFVFFTLYFSFISAVSSDAPLSNVNACLKSAKLIPGNSLNGRTLAGIVGYGWDDLQSVITKPVFLEEFKVCQAEPTGVFLLPDNVIATPILQTSLDRMAEYYDSFNDYKETVTNTFTASAGGGYGMFKASGSFSMKHQESKEIFAKYKSSLLHTKLIYRSFNLYRDPVGPLEPGFVDRIEQIANSISRNLTYNAKYNAEMVVKDYGTHYVSTAGTGAFIEQETFIDSNYAFTDAATLDSVRASAAASFGSYFHASAEEAHEVTTENKQTLSKITKHSQITTNGGPDVNKVLSMSDNETLQIDNLVSFNHDGDWLYELVRPHNFPNIDITLIFPTQILLKNAIELYYKKNTIRGCTDMSAPNYDFQANFDDGTCKSNNDSYPFGAVFQTCIPILNSPQWRCDNFTQDNLFMGAPLCEGLFFEAVPLIDEVYHFEDRIVNEPRKECHRNWLGIKKCHWVDYYVHYKDAVQVNSFWCRKKDGVNIPAKHGAMFGGFFEEGRPNEFTGEMGCPGSFQSYRLGRSVIVCISYQYEQDHAYAVSIEKLFSCQTPENDKSCSSNFTQLLASVENNCDLYFCIRKQTYKQFQHPVLKRPPFTSDHLAASNYSVNTLRAVYKGVELFSFPLQAFTDSDDEINEKLEFLSSNLNVYIDNIHEKVLSVSNNLTSSAAETLENIRKLEEEN</sequence>
<feature type="signal peptide" evidence="1">
    <location>
        <begin position="1"/>
        <end position="20"/>
    </location>
</feature>
<name>A0A914QXU2_9BILA</name>
<feature type="chain" id="PRO_5037433750" evidence="1">
    <location>
        <begin position="21"/>
        <end position="682"/>
    </location>
</feature>
<evidence type="ECO:0000313" key="4">
    <source>
        <dbReference type="WBParaSite" id="PDA_v2.g8922.t1"/>
    </source>
</evidence>
<dbReference type="WBParaSite" id="PDA_v2.g8922.t1">
    <property type="protein sequence ID" value="PDA_v2.g8922.t1"/>
    <property type="gene ID" value="PDA_v2.g8922"/>
</dbReference>
<proteinExistence type="predicted"/>
<dbReference type="PROSITE" id="PS51412">
    <property type="entry name" value="MACPF_2"/>
    <property type="match status" value="1"/>
</dbReference>
<dbReference type="InterPro" id="IPR020864">
    <property type="entry name" value="MACPF"/>
</dbReference>
<protein>
    <submittedName>
        <fullName evidence="4">Macrophage-expressed gene 1 protein</fullName>
    </submittedName>
</protein>
<keyword evidence="3" id="KW-1185">Reference proteome</keyword>
<feature type="domain" description="MACPF" evidence="2">
    <location>
        <begin position="26"/>
        <end position="371"/>
    </location>
</feature>
<evidence type="ECO:0000259" key="2">
    <source>
        <dbReference type="PROSITE" id="PS51412"/>
    </source>
</evidence>
<reference evidence="4" key="1">
    <citation type="submission" date="2022-11" db="UniProtKB">
        <authorList>
            <consortium name="WormBaseParasite"/>
        </authorList>
    </citation>
    <scope>IDENTIFICATION</scope>
</reference>
<evidence type="ECO:0000313" key="3">
    <source>
        <dbReference type="Proteomes" id="UP000887578"/>
    </source>
</evidence>
<accession>A0A914QXU2</accession>
<evidence type="ECO:0000256" key="1">
    <source>
        <dbReference type="SAM" id="SignalP"/>
    </source>
</evidence>
<dbReference type="AlphaFoldDB" id="A0A914QXU2"/>
<dbReference type="Proteomes" id="UP000887578">
    <property type="component" value="Unplaced"/>
</dbReference>
<keyword evidence="1" id="KW-0732">Signal</keyword>
<dbReference type="Pfam" id="PF01823">
    <property type="entry name" value="MACPF"/>
    <property type="match status" value="1"/>
</dbReference>
<organism evidence="3 4">
    <name type="scientific">Panagrolaimus davidi</name>
    <dbReference type="NCBI Taxonomy" id="227884"/>
    <lineage>
        <taxon>Eukaryota</taxon>
        <taxon>Metazoa</taxon>
        <taxon>Ecdysozoa</taxon>
        <taxon>Nematoda</taxon>
        <taxon>Chromadorea</taxon>
        <taxon>Rhabditida</taxon>
        <taxon>Tylenchina</taxon>
        <taxon>Panagrolaimomorpha</taxon>
        <taxon>Panagrolaimoidea</taxon>
        <taxon>Panagrolaimidae</taxon>
        <taxon>Panagrolaimus</taxon>
    </lineage>
</organism>